<comment type="caution">
    <text evidence="1">The sequence shown here is derived from an EMBL/GenBank/DDBJ whole genome shotgun (WGS) entry which is preliminary data.</text>
</comment>
<organism evidence="1 2">
    <name type="scientific">Caerostris darwini</name>
    <dbReference type="NCBI Taxonomy" id="1538125"/>
    <lineage>
        <taxon>Eukaryota</taxon>
        <taxon>Metazoa</taxon>
        <taxon>Ecdysozoa</taxon>
        <taxon>Arthropoda</taxon>
        <taxon>Chelicerata</taxon>
        <taxon>Arachnida</taxon>
        <taxon>Araneae</taxon>
        <taxon>Araneomorphae</taxon>
        <taxon>Entelegynae</taxon>
        <taxon>Araneoidea</taxon>
        <taxon>Araneidae</taxon>
        <taxon>Caerostris</taxon>
    </lineage>
</organism>
<protein>
    <submittedName>
        <fullName evidence="1">Uncharacterized protein</fullName>
    </submittedName>
</protein>
<reference evidence="1 2" key="1">
    <citation type="submission" date="2021-06" db="EMBL/GenBank/DDBJ databases">
        <title>Caerostris darwini draft genome.</title>
        <authorList>
            <person name="Kono N."/>
            <person name="Arakawa K."/>
        </authorList>
    </citation>
    <scope>NUCLEOTIDE SEQUENCE [LARGE SCALE GENOMIC DNA]</scope>
</reference>
<evidence type="ECO:0000313" key="2">
    <source>
        <dbReference type="Proteomes" id="UP001054837"/>
    </source>
</evidence>
<gene>
    <name evidence="1" type="ORF">CDAR_394921</name>
</gene>
<accession>A0AAV4RP59</accession>
<dbReference type="Proteomes" id="UP001054837">
    <property type="component" value="Unassembled WGS sequence"/>
</dbReference>
<evidence type="ECO:0000313" key="1">
    <source>
        <dbReference type="EMBL" id="GIY23359.1"/>
    </source>
</evidence>
<proteinExistence type="predicted"/>
<name>A0AAV4RP59_9ARAC</name>
<dbReference type="EMBL" id="BPLQ01006536">
    <property type="protein sequence ID" value="GIY23359.1"/>
    <property type="molecule type" value="Genomic_DNA"/>
</dbReference>
<dbReference type="AlphaFoldDB" id="A0AAV4RP59"/>
<keyword evidence="2" id="KW-1185">Reference proteome</keyword>
<sequence>MHNPRQIQIRDLSTAAICKVHTHIPLPGVAPDSIRISTRTNSLFDCQTPIGFIVAASTCRCSKSAQVLLEEMDPFVRRRLRSVSVVGKSFGSW</sequence>